<feature type="compositionally biased region" description="Acidic residues" evidence="6">
    <location>
        <begin position="13"/>
        <end position="24"/>
    </location>
</feature>
<evidence type="ECO:0000313" key="9">
    <source>
        <dbReference type="Proteomes" id="UP000053617"/>
    </source>
</evidence>
<dbReference type="RefSeq" id="XP_013267843.1">
    <property type="nucleotide sequence ID" value="XM_013412389.1"/>
</dbReference>
<dbReference type="EC" id="2.1.1.37" evidence="1"/>
<dbReference type="Gene3D" id="3.90.120.10">
    <property type="entry name" value="DNA Methylase, subunit A, domain 2"/>
    <property type="match status" value="1"/>
</dbReference>
<keyword evidence="2 5" id="KW-0489">Methyltransferase</keyword>
<dbReference type="VEuPathDB" id="FungiDB:Z518_09772"/>
<dbReference type="PANTHER" id="PTHR10629">
    <property type="entry name" value="CYTOSINE-SPECIFIC METHYLTRANSFERASE"/>
    <property type="match status" value="1"/>
</dbReference>
<dbReference type="AlphaFoldDB" id="A0A0D2FFB7"/>
<dbReference type="InterPro" id="IPR018117">
    <property type="entry name" value="C5_DNA_meth_AS"/>
</dbReference>
<keyword evidence="9" id="KW-1185">Reference proteome</keyword>
<dbReference type="Pfam" id="PF00145">
    <property type="entry name" value="DNA_methylase"/>
    <property type="match status" value="1"/>
</dbReference>
<feature type="region of interest" description="Disordered" evidence="6">
    <location>
        <begin position="81"/>
        <end position="127"/>
    </location>
</feature>
<evidence type="ECO:0000259" key="7">
    <source>
        <dbReference type="Pfam" id="PF25423"/>
    </source>
</evidence>
<dbReference type="EMBL" id="KN847482">
    <property type="protein sequence ID" value="KIX00707.1"/>
    <property type="molecule type" value="Genomic_DNA"/>
</dbReference>
<dbReference type="HOGENOM" id="CLU_003836_0_0_1"/>
<feature type="active site" evidence="5">
    <location>
        <position position="772"/>
    </location>
</feature>
<feature type="compositionally biased region" description="Low complexity" evidence="6">
    <location>
        <begin position="25"/>
        <end position="35"/>
    </location>
</feature>
<feature type="compositionally biased region" description="Basic and acidic residues" evidence="6">
    <location>
        <begin position="1085"/>
        <end position="1096"/>
    </location>
</feature>
<dbReference type="Gene3D" id="3.40.50.150">
    <property type="entry name" value="Vaccinia Virus protein VP39"/>
    <property type="match status" value="1"/>
</dbReference>
<accession>A0A0D2FFB7</accession>
<organism evidence="8 9">
    <name type="scientific">Rhinocladiella mackenziei CBS 650.93</name>
    <dbReference type="NCBI Taxonomy" id="1442369"/>
    <lineage>
        <taxon>Eukaryota</taxon>
        <taxon>Fungi</taxon>
        <taxon>Dikarya</taxon>
        <taxon>Ascomycota</taxon>
        <taxon>Pezizomycotina</taxon>
        <taxon>Eurotiomycetes</taxon>
        <taxon>Chaetothyriomycetidae</taxon>
        <taxon>Chaetothyriales</taxon>
        <taxon>Herpotrichiellaceae</taxon>
        <taxon>Rhinocladiella</taxon>
    </lineage>
</organism>
<dbReference type="InterPro" id="IPR057215">
    <property type="entry name" value="DUF7893"/>
</dbReference>
<dbReference type="OrthoDB" id="5376140at2759"/>
<dbReference type="Proteomes" id="UP000053617">
    <property type="component" value="Unassembled WGS sequence"/>
</dbReference>
<comment type="similarity">
    <text evidence="5">Belongs to the class I-like SAM-binding methyltransferase superfamily. C5-methyltransferase family.</text>
</comment>
<dbReference type="PROSITE" id="PS51679">
    <property type="entry name" value="SAM_MT_C5"/>
    <property type="match status" value="1"/>
</dbReference>
<dbReference type="InterPro" id="IPR001525">
    <property type="entry name" value="C5_MeTfrase"/>
</dbReference>
<feature type="compositionally biased region" description="Acidic residues" evidence="6">
    <location>
        <begin position="95"/>
        <end position="112"/>
    </location>
</feature>
<keyword evidence="4 5" id="KW-0949">S-adenosyl-L-methionine</keyword>
<dbReference type="GO" id="GO:0032259">
    <property type="term" value="P:methylation"/>
    <property type="evidence" value="ECO:0007669"/>
    <property type="project" value="UniProtKB-KW"/>
</dbReference>
<feature type="compositionally biased region" description="Polar residues" evidence="6">
    <location>
        <begin position="1097"/>
        <end position="1113"/>
    </location>
</feature>
<evidence type="ECO:0000256" key="3">
    <source>
        <dbReference type="ARBA" id="ARBA00022679"/>
    </source>
</evidence>
<dbReference type="GeneID" id="25297843"/>
<dbReference type="InterPro" id="IPR029063">
    <property type="entry name" value="SAM-dependent_MTases_sf"/>
</dbReference>
<evidence type="ECO:0000256" key="6">
    <source>
        <dbReference type="SAM" id="MobiDB-lite"/>
    </source>
</evidence>
<dbReference type="GO" id="GO:0044027">
    <property type="term" value="P:negative regulation of gene expression via chromosomal CpG island methylation"/>
    <property type="evidence" value="ECO:0007669"/>
    <property type="project" value="TreeGrafter"/>
</dbReference>
<gene>
    <name evidence="8" type="ORF">Z518_09772</name>
</gene>
<evidence type="ECO:0000256" key="2">
    <source>
        <dbReference type="ARBA" id="ARBA00022603"/>
    </source>
</evidence>
<dbReference type="InterPro" id="IPR050390">
    <property type="entry name" value="C5-Methyltransferase"/>
</dbReference>
<feature type="compositionally biased region" description="Polar residues" evidence="6">
    <location>
        <begin position="43"/>
        <end position="54"/>
    </location>
</feature>
<evidence type="ECO:0000313" key="8">
    <source>
        <dbReference type="EMBL" id="KIX00707.1"/>
    </source>
</evidence>
<dbReference type="Pfam" id="PF25423">
    <property type="entry name" value="DUF7893"/>
    <property type="match status" value="1"/>
</dbReference>
<dbReference type="SUPFAM" id="SSF53335">
    <property type="entry name" value="S-adenosyl-L-methionine-dependent methyltransferases"/>
    <property type="match status" value="1"/>
</dbReference>
<protein>
    <recommendedName>
        <fullName evidence="1">DNA (cytosine-5-)-methyltransferase</fullName>
        <ecNumber evidence="1">2.1.1.37</ecNumber>
    </recommendedName>
</protein>
<feature type="region of interest" description="Disordered" evidence="6">
    <location>
        <begin position="1"/>
        <end position="59"/>
    </location>
</feature>
<dbReference type="PROSITE" id="PS00094">
    <property type="entry name" value="C5_MTASE_1"/>
    <property type="match status" value="1"/>
</dbReference>
<sequence length="1135" mass="128706">MPFLASSSPVWLSDDDDDDDDDVVVVDGNNDGNSDAAELRPTSIRNLGGTQSRHAQAGDVTDGIYRNNFNSYIIESDGELADSDYDDNHIQPSSSEEDDVEELDSGEEDGDEHPDTIQVCPGSNSESVQDTIEEFEETFETRIEDFNATFEYKRTRSRTDKQRSDLLAPTSSSPFYDLHFDEHFTQNLKALESPRALKLLYPPKFSGSSYVKPDISEAKVLDEFIEMGGVSDTEPDDHFFEFDLWDFHVYRAPYHSGSFEGQFDSLHIVASEINQDLKSQKQWFVDGTLECMGKLRPISDARIVDVSIGPLDQPEEHETQVWIMTEESRKVNHWYRLKAPSKEYTKMWSDFIWLSNLNKYVIDYLEINSETGVSLADFKGKFWAWLKSLHGDNISAWHDKCGNRTDFRKDLADYGQFFRNQTYSLCVNSNDMTKMSYPVWSEIGCGNISQDQQAASKWTKTSVTPEVATSFSKFWKNFDLLEPIQFCPAIENQRKQKIMERNFPSKLDVNQSKHFIKVRNQQIPRSTWILEEAAKENRPVRIFDTDEIRGKVIILRSQLKTGQHEFNYAWVRSVSRGYCYVVWLVLPSDTAYGSPDRATFYPVGNELFFSNQCNCEKVSLKDIVKIIDASVFKDHAEKHGALFVHNLLYCEGEEMFIAVSEIDLMRCQCKAAAKKKRCLPRSQPNHRNQKMQTLSLFSGCGLLDYAFVSPGHAETKFAIDHWETAILSHRANDEAQKTRREIGSTSDCFEKFASGEGNLPDNIDCVIGGCPCDGYSPLNAHRETLTSQKNCSLLANMLSWIQMLMPTYVLIENVPNMDKGRPNACSQAICFLVALGYQVRKSLVVDSEVGGASSRQRLFIVAAAPGFILPEEPERTHGPTGSGLRKIRTIRETISDLPPLHNDTIINPANPDHIPLKRFKVDFQNFVNFRGVVSRIPTRPPNMSLSKTYRDGGLLPHERCWFRTLHKFQQTKGSKSLTRVDPDNPFRTICTVISPMDAVYSGIILHPFQHRTLSLLEASRAMGKPDSFILVGTVSEQFKQLGNAVPWALGAAWGRVFGRAWQESLERRTEDNTFAAILAEVRQEAKEQDEAGEKMSAKSTSRAGMKRSQQMRVSDNADSDSSIEVIIECPVKRKS</sequence>
<dbReference type="STRING" id="1442369.A0A0D2FFB7"/>
<dbReference type="GO" id="GO:0003677">
    <property type="term" value="F:DNA binding"/>
    <property type="evidence" value="ECO:0007669"/>
    <property type="project" value="TreeGrafter"/>
</dbReference>
<dbReference type="GO" id="GO:0003886">
    <property type="term" value="F:DNA (cytosine-5-)-methyltransferase activity"/>
    <property type="evidence" value="ECO:0007669"/>
    <property type="project" value="UniProtKB-EC"/>
</dbReference>
<name>A0A0D2FFB7_9EURO</name>
<dbReference type="GO" id="GO:0005634">
    <property type="term" value="C:nucleus"/>
    <property type="evidence" value="ECO:0007669"/>
    <property type="project" value="TreeGrafter"/>
</dbReference>
<keyword evidence="3 5" id="KW-0808">Transferase</keyword>
<proteinExistence type="inferred from homology"/>
<evidence type="ECO:0000256" key="1">
    <source>
        <dbReference type="ARBA" id="ARBA00011975"/>
    </source>
</evidence>
<feature type="domain" description="DUF7893" evidence="7">
    <location>
        <begin position="351"/>
        <end position="444"/>
    </location>
</feature>
<evidence type="ECO:0000256" key="4">
    <source>
        <dbReference type="ARBA" id="ARBA00022691"/>
    </source>
</evidence>
<evidence type="ECO:0000256" key="5">
    <source>
        <dbReference type="PROSITE-ProRule" id="PRU01016"/>
    </source>
</evidence>
<feature type="compositionally biased region" description="Polar residues" evidence="6">
    <location>
        <begin position="1"/>
        <end position="10"/>
    </location>
</feature>
<dbReference type="PRINTS" id="PR00105">
    <property type="entry name" value="C5METTRFRASE"/>
</dbReference>
<reference evidence="8 9" key="1">
    <citation type="submission" date="2015-01" db="EMBL/GenBank/DDBJ databases">
        <title>The Genome Sequence of Rhinocladiella mackenzie CBS 650.93.</title>
        <authorList>
            <consortium name="The Broad Institute Genomics Platform"/>
            <person name="Cuomo C."/>
            <person name="de Hoog S."/>
            <person name="Gorbushina A."/>
            <person name="Stielow B."/>
            <person name="Teixiera M."/>
            <person name="Abouelleil A."/>
            <person name="Chapman S.B."/>
            <person name="Priest M."/>
            <person name="Young S.K."/>
            <person name="Wortman J."/>
            <person name="Nusbaum C."/>
            <person name="Birren B."/>
        </authorList>
    </citation>
    <scope>NUCLEOTIDE SEQUENCE [LARGE SCALE GENOMIC DNA]</scope>
    <source>
        <strain evidence="8 9">CBS 650.93</strain>
    </source>
</reference>
<feature type="region of interest" description="Disordered" evidence="6">
    <location>
        <begin position="1085"/>
        <end position="1120"/>
    </location>
</feature>
<dbReference type="PANTHER" id="PTHR10629:SF52">
    <property type="entry name" value="DNA (CYTOSINE-5)-METHYLTRANSFERASE 1"/>
    <property type="match status" value="1"/>
</dbReference>